<dbReference type="InterPro" id="IPR010998">
    <property type="entry name" value="Integrase_recombinase_N"/>
</dbReference>
<dbReference type="OrthoDB" id="9805859at2"/>
<proteinExistence type="predicted"/>
<dbReference type="Proteomes" id="UP000318578">
    <property type="component" value="Unassembled WGS sequence"/>
</dbReference>
<dbReference type="PROSITE" id="PS51898">
    <property type="entry name" value="TYR_RECOMBINASE"/>
    <property type="match status" value="1"/>
</dbReference>
<dbReference type="PROSITE" id="PS51900">
    <property type="entry name" value="CB"/>
    <property type="match status" value="1"/>
</dbReference>
<dbReference type="GO" id="GO:0003677">
    <property type="term" value="F:DNA binding"/>
    <property type="evidence" value="ECO:0007669"/>
    <property type="project" value="UniProtKB-UniRule"/>
</dbReference>
<dbReference type="CDD" id="cd01189">
    <property type="entry name" value="INT_ICEBs1_C_like"/>
    <property type="match status" value="1"/>
</dbReference>
<evidence type="ECO:0000313" key="7">
    <source>
        <dbReference type="Proteomes" id="UP000318578"/>
    </source>
</evidence>
<feature type="domain" description="Core-binding (CB)" evidence="5">
    <location>
        <begin position="68"/>
        <end position="151"/>
    </location>
</feature>
<keyword evidence="7" id="KW-1185">Reference proteome</keyword>
<sequence>MARRNANGEGSIYRRKDGRYEGAVYLRSHSGLRKRVRVYGRTRGEVHAKLLVLKTNAEQGILISDKNWRVGDFLEYWLIRVVERSNRATTFERYETVIRLHLKPGLGQIFLRDLSGPLTQGYFDQKAADGCSPATLQNMRKVLRAALSEAERLELVFRNVAKLIRPAKYKPKEGATWTRDEVARFLHLTQNEPLYPVFLLKILYGFRLGELLGLRWSDVDYTRNTISVRQQVQRIRGKLRVVDLKTEASARTETLLGLAIEALASQKMAQELLRGKVGDAWHEQPTTERLIFTTRTGKPVEPRNVNRAFSRICRQHGLRKIKLHEIRHTNATLQKLVGAHDRDIQANLGHADINTTRKIYLHSDEESRNQALQKVERLFTRSAGSGRCRQPQSSDAELVETLTSINFGAPGWTRTNDLRLRRGSSNSLEIRLQSVKESAADRTRTWLLGCVAVNAAFKSHH</sequence>
<name>A0A558A0L1_9PSEU</name>
<dbReference type="InterPro" id="IPR044068">
    <property type="entry name" value="CB"/>
</dbReference>
<dbReference type="SUPFAM" id="SSF56349">
    <property type="entry name" value="DNA breaking-rejoining enzymes"/>
    <property type="match status" value="1"/>
</dbReference>
<reference evidence="6 7" key="1">
    <citation type="submission" date="2019-07" db="EMBL/GenBank/DDBJ databases">
        <title>New species of Amycolatopsis and Streptomyces.</title>
        <authorList>
            <person name="Duangmal K."/>
            <person name="Teo W.F.A."/>
            <person name="Lipun K."/>
        </authorList>
    </citation>
    <scope>NUCLEOTIDE SEQUENCE [LARGE SCALE GENOMIC DNA]</scope>
    <source>
        <strain evidence="6 7">JCM 30562</strain>
    </source>
</reference>
<protein>
    <submittedName>
        <fullName evidence="6">Site-specific integrase</fullName>
    </submittedName>
</protein>
<dbReference type="EMBL" id="VJZA01000072">
    <property type="protein sequence ID" value="TVT17787.1"/>
    <property type="molecule type" value="Genomic_DNA"/>
</dbReference>
<evidence type="ECO:0000313" key="6">
    <source>
        <dbReference type="EMBL" id="TVT17787.1"/>
    </source>
</evidence>
<feature type="domain" description="Tyr recombinase" evidence="4">
    <location>
        <begin position="172"/>
        <end position="373"/>
    </location>
</feature>
<dbReference type="InterPro" id="IPR002104">
    <property type="entry name" value="Integrase_catalytic"/>
</dbReference>
<organism evidence="6 7">
    <name type="scientific">Amycolatopsis acidiphila</name>
    <dbReference type="NCBI Taxonomy" id="715473"/>
    <lineage>
        <taxon>Bacteria</taxon>
        <taxon>Bacillati</taxon>
        <taxon>Actinomycetota</taxon>
        <taxon>Actinomycetes</taxon>
        <taxon>Pseudonocardiales</taxon>
        <taxon>Pseudonocardiaceae</taxon>
        <taxon>Amycolatopsis</taxon>
    </lineage>
</organism>
<dbReference type="GO" id="GO:0015074">
    <property type="term" value="P:DNA integration"/>
    <property type="evidence" value="ECO:0007669"/>
    <property type="project" value="InterPro"/>
</dbReference>
<dbReference type="AlphaFoldDB" id="A0A558A0L1"/>
<evidence type="ECO:0000256" key="3">
    <source>
        <dbReference type="PROSITE-ProRule" id="PRU01248"/>
    </source>
</evidence>
<evidence type="ECO:0000256" key="2">
    <source>
        <dbReference type="ARBA" id="ARBA00023172"/>
    </source>
</evidence>
<comment type="caution">
    <text evidence="6">The sequence shown here is derived from an EMBL/GenBank/DDBJ whole genome shotgun (WGS) entry which is preliminary data.</text>
</comment>
<accession>A0A558A0L1</accession>
<evidence type="ECO:0000256" key="1">
    <source>
        <dbReference type="ARBA" id="ARBA00023125"/>
    </source>
</evidence>
<dbReference type="InterPro" id="IPR011010">
    <property type="entry name" value="DNA_brk_join_enz"/>
</dbReference>
<gene>
    <name evidence="6" type="ORF">FNH06_30045</name>
</gene>
<evidence type="ECO:0000259" key="4">
    <source>
        <dbReference type="PROSITE" id="PS51898"/>
    </source>
</evidence>
<dbReference type="Gene3D" id="1.10.150.130">
    <property type="match status" value="1"/>
</dbReference>
<dbReference type="PANTHER" id="PTHR30349:SF91">
    <property type="entry name" value="INTA PROTEIN"/>
    <property type="match status" value="1"/>
</dbReference>
<evidence type="ECO:0000259" key="5">
    <source>
        <dbReference type="PROSITE" id="PS51900"/>
    </source>
</evidence>
<dbReference type="Pfam" id="PF00589">
    <property type="entry name" value="Phage_integrase"/>
    <property type="match status" value="1"/>
</dbReference>
<keyword evidence="2" id="KW-0233">DNA recombination</keyword>
<dbReference type="GO" id="GO:0006310">
    <property type="term" value="P:DNA recombination"/>
    <property type="evidence" value="ECO:0007669"/>
    <property type="project" value="UniProtKB-KW"/>
</dbReference>
<dbReference type="InterPro" id="IPR050090">
    <property type="entry name" value="Tyrosine_recombinase_XerCD"/>
</dbReference>
<dbReference type="Gene3D" id="1.10.443.10">
    <property type="entry name" value="Intergrase catalytic core"/>
    <property type="match status" value="1"/>
</dbReference>
<dbReference type="PANTHER" id="PTHR30349">
    <property type="entry name" value="PHAGE INTEGRASE-RELATED"/>
    <property type="match status" value="1"/>
</dbReference>
<keyword evidence="1 3" id="KW-0238">DNA-binding</keyword>
<dbReference type="InterPro" id="IPR013762">
    <property type="entry name" value="Integrase-like_cat_sf"/>
</dbReference>